<feature type="coiled-coil region" evidence="1">
    <location>
        <begin position="192"/>
        <end position="226"/>
    </location>
</feature>
<proteinExistence type="predicted"/>
<accession>A0A024UJC1</accession>
<sequence>MGPTATGLISALKDQLGAMEVDLARLGQENEMLQDQLDRMDGNVAAPPSLDSVPALPYDKGDIDGIAMSSRVSSAHLTLLEQKYADLQAQMRTTVAIQAQSVAKMQCLFDENVELQRQVDQLEHVACQVPSKDATIANLRHDVLTLRNESLRLHEAIDSLTTRPLLGDAPLQTLMVQLADVEGHARVLAAQLDNETHRNQVVQRQNAALKARIRTLQQQVETLNKAEADVRLDRDELQLQYEAVKLQVQLLQDPTNEVLVAALTAATKSTWANPQAALGFLDNPSMPQADTPVPGTGHHYHTTLAKSQWTRQLLRDTEHKAAVLKALNDDLVQELERMRAQHALEVAFWKAHTVNKLHRSAGSDNHQARTAPCQASQRTRTLHEQQRQVRAQATTKDMRGNGQGKVLELRILFHDVVVRRHDPSPSVASTTVYFLAVDCSSYESQLSPVFDQDISFEVTYDHVPDAATIAVELHKMPHDAGDTRPTLVGSGEVTMPEAKVRPVSTTVQLAHSRTGGVVGSVQVDLRWTERDGHLANEQLAMIATSQRGAACIDDA</sequence>
<dbReference type="OrthoDB" id="69018at2759"/>
<dbReference type="GeneID" id="20079814"/>
<dbReference type="EMBL" id="KI913955">
    <property type="protein sequence ID" value="ETW06536.1"/>
    <property type="molecule type" value="Genomic_DNA"/>
</dbReference>
<keyword evidence="1" id="KW-0175">Coiled coil</keyword>
<feature type="region of interest" description="Disordered" evidence="2">
    <location>
        <begin position="360"/>
        <end position="381"/>
    </location>
</feature>
<name>A0A024UJC1_9STRA</name>
<feature type="coiled-coil region" evidence="1">
    <location>
        <begin position="9"/>
        <end position="43"/>
    </location>
</feature>
<protein>
    <recommendedName>
        <fullName evidence="4">C2 domain-containing protein</fullName>
    </recommendedName>
</protein>
<feature type="coiled-coil region" evidence="1">
    <location>
        <begin position="314"/>
        <end position="341"/>
    </location>
</feature>
<reference evidence="3" key="1">
    <citation type="submission" date="2013-12" db="EMBL/GenBank/DDBJ databases">
        <title>The Genome Sequence of Aphanomyces invadans NJM9701.</title>
        <authorList>
            <consortium name="The Broad Institute Genomics Platform"/>
            <person name="Russ C."/>
            <person name="Tyler B."/>
            <person name="van West P."/>
            <person name="Dieguez-Uribeondo J."/>
            <person name="Young S.K."/>
            <person name="Zeng Q."/>
            <person name="Gargeya S."/>
            <person name="Fitzgerald M."/>
            <person name="Abouelleil A."/>
            <person name="Alvarado L."/>
            <person name="Chapman S.B."/>
            <person name="Gainer-Dewar J."/>
            <person name="Goldberg J."/>
            <person name="Griggs A."/>
            <person name="Gujja S."/>
            <person name="Hansen M."/>
            <person name="Howarth C."/>
            <person name="Imamovic A."/>
            <person name="Ireland A."/>
            <person name="Larimer J."/>
            <person name="McCowan C."/>
            <person name="Murphy C."/>
            <person name="Pearson M."/>
            <person name="Poon T.W."/>
            <person name="Priest M."/>
            <person name="Roberts A."/>
            <person name="Saif S."/>
            <person name="Shea T."/>
            <person name="Sykes S."/>
            <person name="Wortman J."/>
            <person name="Nusbaum C."/>
            <person name="Birren B."/>
        </authorList>
    </citation>
    <scope>NUCLEOTIDE SEQUENCE [LARGE SCALE GENOMIC DNA]</scope>
    <source>
        <strain evidence="3">NJM9701</strain>
    </source>
</reference>
<dbReference type="RefSeq" id="XP_008864611.1">
    <property type="nucleotide sequence ID" value="XM_008866389.1"/>
</dbReference>
<dbReference type="AlphaFoldDB" id="A0A024UJC1"/>
<dbReference type="VEuPathDB" id="FungiDB:H310_02764"/>
<evidence type="ECO:0000313" key="3">
    <source>
        <dbReference type="EMBL" id="ETW06536.1"/>
    </source>
</evidence>
<evidence type="ECO:0000256" key="2">
    <source>
        <dbReference type="SAM" id="MobiDB-lite"/>
    </source>
</evidence>
<evidence type="ECO:0008006" key="4">
    <source>
        <dbReference type="Google" id="ProtNLM"/>
    </source>
</evidence>
<gene>
    <name evidence="3" type="ORF">H310_02764</name>
</gene>
<evidence type="ECO:0000256" key="1">
    <source>
        <dbReference type="SAM" id="Coils"/>
    </source>
</evidence>
<organism evidence="3">
    <name type="scientific">Aphanomyces invadans</name>
    <dbReference type="NCBI Taxonomy" id="157072"/>
    <lineage>
        <taxon>Eukaryota</taxon>
        <taxon>Sar</taxon>
        <taxon>Stramenopiles</taxon>
        <taxon>Oomycota</taxon>
        <taxon>Saprolegniomycetes</taxon>
        <taxon>Saprolegniales</taxon>
        <taxon>Verrucalvaceae</taxon>
        <taxon>Aphanomyces</taxon>
    </lineage>
</organism>
<dbReference type="STRING" id="157072.A0A024UJC1"/>